<feature type="region of interest" description="Disordered" evidence="8">
    <location>
        <begin position="291"/>
        <end position="391"/>
    </location>
</feature>
<dbReference type="PANTHER" id="PTHR38697:SF1">
    <property type="entry name" value="NUCLEAR PORE COMPLEX PROTEIN SIMILAR TO S. CEREVISIAE NUP2 (EUROFUNG)"/>
    <property type="match status" value="1"/>
</dbReference>
<dbReference type="EMBL" id="KV427608">
    <property type="protein sequence ID" value="KZT10680.1"/>
    <property type="molecule type" value="Genomic_DNA"/>
</dbReference>
<evidence type="ECO:0000256" key="1">
    <source>
        <dbReference type="ARBA" id="ARBA00004567"/>
    </source>
</evidence>
<evidence type="ECO:0000259" key="9">
    <source>
        <dbReference type="SMART" id="SM00160"/>
    </source>
</evidence>
<keyword evidence="6" id="KW-0906">Nuclear pore complex</keyword>
<accession>A0A165GQV7</accession>
<feature type="domain" description="RanBD1" evidence="9">
    <location>
        <begin position="622"/>
        <end position="735"/>
    </location>
</feature>
<dbReference type="InParanoid" id="A0A165GQV7"/>
<keyword evidence="5" id="KW-0811">Translocation</keyword>
<keyword evidence="7" id="KW-0539">Nucleus</keyword>
<dbReference type="SMART" id="SM00160">
    <property type="entry name" value="RanBD"/>
    <property type="match status" value="1"/>
</dbReference>
<dbReference type="InterPro" id="IPR000156">
    <property type="entry name" value="Ran_bind_dom"/>
</dbReference>
<dbReference type="Proteomes" id="UP000076871">
    <property type="component" value="Unassembled WGS sequence"/>
</dbReference>
<dbReference type="InterPro" id="IPR011993">
    <property type="entry name" value="PH-like_dom_sf"/>
</dbReference>
<evidence type="ECO:0000256" key="8">
    <source>
        <dbReference type="SAM" id="MobiDB-lite"/>
    </source>
</evidence>
<dbReference type="OrthoDB" id="185618at2759"/>
<name>A0A165GQV7_9APHY</name>
<evidence type="ECO:0000256" key="2">
    <source>
        <dbReference type="ARBA" id="ARBA00022448"/>
    </source>
</evidence>
<feature type="compositionally biased region" description="Basic and acidic residues" evidence="8">
    <location>
        <begin position="1"/>
        <end position="12"/>
    </location>
</feature>
<keyword evidence="11" id="KW-1185">Reference proteome</keyword>
<evidence type="ECO:0000313" key="11">
    <source>
        <dbReference type="Proteomes" id="UP000076871"/>
    </source>
</evidence>
<reference evidence="10 11" key="1">
    <citation type="journal article" date="2016" name="Mol. Biol. Evol.">
        <title>Comparative Genomics of Early-Diverging Mushroom-Forming Fungi Provides Insights into the Origins of Lignocellulose Decay Capabilities.</title>
        <authorList>
            <person name="Nagy L.G."/>
            <person name="Riley R."/>
            <person name="Tritt A."/>
            <person name="Adam C."/>
            <person name="Daum C."/>
            <person name="Floudas D."/>
            <person name="Sun H."/>
            <person name="Yadav J.S."/>
            <person name="Pangilinan J."/>
            <person name="Larsson K.H."/>
            <person name="Matsuura K."/>
            <person name="Barry K."/>
            <person name="Labutti K."/>
            <person name="Kuo R."/>
            <person name="Ohm R.A."/>
            <person name="Bhattacharya S.S."/>
            <person name="Shirouzu T."/>
            <person name="Yoshinaga Y."/>
            <person name="Martin F.M."/>
            <person name="Grigoriev I.V."/>
            <person name="Hibbett D.S."/>
        </authorList>
    </citation>
    <scope>NUCLEOTIDE SEQUENCE [LARGE SCALE GENOMIC DNA]</scope>
    <source>
        <strain evidence="10 11">93-53</strain>
    </source>
</reference>
<feature type="compositionally biased region" description="Polar residues" evidence="8">
    <location>
        <begin position="24"/>
        <end position="35"/>
    </location>
</feature>
<protein>
    <recommendedName>
        <fullName evidence="9">RanBD1 domain-containing protein</fullName>
    </recommendedName>
</protein>
<dbReference type="Gene3D" id="2.30.29.30">
    <property type="entry name" value="Pleckstrin-homology domain (PH domain)/Phosphotyrosine-binding domain (PTB)"/>
    <property type="match status" value="1"/>
</dbReference>
<comment type="subcellular location">
    <subcellularLocation>
        <location evidence="1">Nucleus</location>
        <location evidence="1">Nuclear pore complex</location>
    </subcellularLocation>
</comment>
<gene>
    <name evidence="10" type="ORF">LAESUDRAFT_755371</name>
</gene>
<feature type="compositionally biased region" description="Low complexity" evidence="8">
    <location>
        <begin position="166"/>
        <end position="176"/>
    </location>
</feature>
<dbReference type="GeneID" id="63829044"/>
<keyword evidence="4" id="KW-0653">Protein transport</keyword>
<dbReference type="RefSeq" id="XP_040768420.1">
    <property type="nucleotide sequence ID" value="XM_040912016.1"/>
</dbReference>
<keyword evidence="3" id="KW-0509">mRNA transport</keyword>
<keyword evidence="2" id="KW-0813">Transport</keyword>
<dbReference type="AlphaFoldDB" id="A0A165GQV7"/>
<feature type="compositionally biased region" description="Low complexity" evidence="8">
    <location>
        <begin position="378"/>
        <end position="391"/>
    </location>
</feature>
<dbReference type="GO" id="GO:0005643">
    <property type="term" value="C:nuclear pore"/>
    <property type="evidence" value="ECO:0007669"/>
    <property type="project" value="UniProtKB-SubCell"/>
</dbReference>
<dbReference type="GO" id="GO:0051028">
    <property type="term" value="P:mRNA transport"/>
    <property type="evidence" value="ECO:0007669"/>
    <property type="project" value="UniProtKB-KW"/>
</dbReference>
<evidence type="ECO:0000256" key="6">
    <source>
        <dbReference type="ARBA" id="ARBA00023132"/>
    </source>
</evidence>
<evidence type="ECO:0000256" key="3">
    <source>
        <dbReference type="ARBA" id="ARBA00022816"/>
    </source>
</evidence>
<feature type="compositionally biased region" description="Low complexity" evidence="8">
    <location>
        <begin position="59"/>
        <end position="69"/>
    </location>
</feature>
<evidence type="ECO:0000313" key="10">
    <source>
        <dbReference type="EMBL" id="KZT10680.1"/>
    </source>
</evidence>
<dbReference type="Pfam" id="PF08911">
    <property type="entry name" value="NUP50"/>
    <property type="match status" value="1"/>
</dbReference>
<feature type="compositionally biased region" description="Acidic residues" evidence="8">
    <location>
        <begin position="13"/>
        <end position="22"/>
    </location>
</feature>
<sequence length="747" mass="77457">MKRSAEKQLTKDEYEEDEEDTEGGSPSTSEQSSFKKASATALAERPMRSLPKRGLRQGLAPSLSPSPSSAEEEPSRPKFGGFGGFGTSTTTTSAFSPQATTIAGAPSAQPTSARAEAPRFAGFVGFSGTVSTMKPSEPPAPQLPSKQLAPVPSKEPFAPFGSSSMPAPALPQLAAPSKPPPAPIAFAFTTSTVSPSINKALSKKPEVEEKAKDPTFDAQVEYYTNIRGLDVSFSSAVQDAIKEDPFADLSGFFDQYKSYLLSFKTKFDEQRKAIASASVLPATAPKPLLAEAATNGTPSSASPAVPPTLTMPKPPASFGAFGLPSTTKAPSSVTTTSTLPSSSATSAFKMPTPPSSFKGFPVPSSTQAPLFKADEPAKSTSTESSTTSAKPVDFVFKPSATSSPPSAVPPKSAFTFTFATSSSPSLPQSGSAFSFPTSSAGSFAATTVNKGDGFSPNKSADLSMTNDTSNPFIVPVGTAPSGNLFNRLKDAGKNAEEDERSDTSYVAGAGFALGAGIFGGAPAFATPNQSTLTGSSTFGSVSPSKPTAFGGSLTKAGGAFNPVGFSFASPGTPSGDKFTFAAKGPVFPSTPAPTTVESSGAKEQTPQLSPGAPVPEAGGQAPSGLLPTSEHDMEGAGEEDEITTHQIRGKVFQYMTGGMLRLKKHKQTDARRMLLRNTATGRITVNFALYSGMSPSISKNVVTFVGHDEGAPATYKFRTKTEEQANELKYALEREIEFVRAKSEEPS</sequence>
<dbReference type="PANTHER" id="PTHR38697">
    <property type="entry name" value="NUCLEAR PORE COMPLEX PROTEIN SIMILAR TO S. CEREVISIAE NUP2 (EUROFUNG)"/>
    <property type="match status" value="1"/>
</dbReference>
<proteinExistence type="predicted"/>
<feature type="compositionally biased region" description="Low complexity" evidence="8">
    <location>
        <begin position="329"/>
        <end position="347"/>
    </location>
</feature>
<dbReference type="CDD" id="cd13170">
    <property type="entry name" value="RanBD_NUP50"/>
    <property type="match status" value="1"/>
</dbReference>
<feature type="compositionally biased region" description="Low complexity" evidence="8">
    <location>
        <begin position="87"/>
        <end position="96"/>
    </location>
</feature>
<feature type="region of interest" description="Disordered" evidence="8">
    <location>
        <begin position="585"/>
        <end position="640"/>
    </location>
</feature>
<evidence type="ECO:0000256" key="5">
    <source>
        <dbReference type="ARBA" id="ARBA00023010"/>
    </source>
</evidence>
<dbReference type="InterPro" id="IPR015007">
    <property type="entry name" value="NUP2/50/61"/>
</dbReference>
<dbReference type="InterPro" id="IPR053074">
    <property type="entry name" value="NPC_Nucleoporin"/>
</dbReference>
<feature type="region of interest" description="Disordered" evidence="8">
    <location>
        <begin position="1"/>
        <end position="177"/>
    </location>
</feature>
<dbReference type="GO" id="GO:0015031">
    <property type="term" value="P:protein transport"/>
    <property type="evidence" value="ECO:0007669"/>
    <property type="project" value="UniProtKB-KW"/>
</dbReference>
<evidence type="ECO:0000256" key="4">
    <source>
        <dbReference type="ARBA" id="ARBA00022927"/>
    </source>
</evidence>
<organism evidence="10 11">
    <name type="scientific">Laetiporus sulphureus 93-53</name>
    <dbReference type="NCBI Taxonomy" id="1314785"/>
    <lineage>
        <taxon>Eukaryota</taxon>
        <taxon>Fungi</taxon>
        <taxon>Dikarya</taxon>
        <taxon>Basidiomycota</taxon>
        <taxon>Agaricomycotina</taxon>
        <taxon>Agaricomycetes</taxon>
        <taxon>Polyporales</taxon>
        <taxon>Laetiporus</taxon>
    </lineage>
</organism>
<evidence type="ECO:0000256" key="7">
    <source>
        <dbReference type="ARBA" id="ARBA00023242"/>
    </source>
</evidence>
<feature type="compositionally biased region" description="Polar residues" evidence="8">
    <location>
        <begin position="592"/>
        <end position="608"/>
    </location>
</feature>
<dbReference type="SUPFAM" id="SSF50729">
    <property type="entry name" value="PH domain-like"/>
    <property type="match status" value="1"/>
</dbReference>